<dbReference type="Proteomes" id="UP000183002">
    <property type="component" value="Unassembled WGS sequence"/>
</dbReference>
<name>A0A1H8CIC2_9RHOB</name>
<gene>
    <name evidence="1" type="ORF">SAMN05216227_100514</name>
</gene>
<dbReference type="Gene3D" id="3.40.50.300">
    <property type="entry name" value="P-loop containing nucleotide triphosphate hydrolases"/>
    <property type="match status" value="1"/>
</dbReference>
<reference evidence="1 2" key="1">
    <citation type="submission" date="2016-10" db="EMBL/GenBank/DDBJ databases">
        <authorList>
            <person name="de Groot N.N."/>
        </authorList>
    </citation>
    <scope>NUCLEOTIDE SEQUENCE [LARGE SCALE GENOMIC DNA]</scope>
    <source>
        <strain evidence="1 2">CGMCC 1.10836</strain>
    </source>
</reference>
<dbReference type="EMBL" id="FOCO01000005">
    <property type="protein sequence ID" value="SEM94795.1"/>
    <property type="molecule type" value="Genomic_DNA"/>
</dbReference>
<dbReference type="AlphaFoldDB" id="A0A1H8CIC2"/>
<sequence>MTPPPEPPSKPPAKKTDAQRKAIALRNEAARVGRHPHLVLTLRRTGGTSLMTFLARISPFPTVEHEPFNKNRMWGPLAETFKGQYDSAAFMEALDKPLTRRPNIKHCLDVVPLGLSKALISACHARGYQIFVLTRRNEMGRLRSLYIAQTTGVWGQEQAEILYPAIVAGTAQVRAIEPQTIAAQAKLDAGLMADTRATLAARGVDFGDLVFEDIYSSAAGLRDHACAIAAKLGVTVAPDDARLAALHTGKGLSASAVLPFIDGIAEVEAILAGLSQPQNTKRT</sequence>
<dbReference type="InterPro" id="IPR027417">
    <property type="entry name" value="P-loop_NTPase"/>
</dbReference>
<dbReference type="STRING" id="1077947.SAMN05216227_100514"/>
<organism evidence="1 2">
    <name type="scientific">Pseudorhodobacter antarcticus</name>
    <dbReference type="NCBI Taxonomy" id="1077947"/>
    <lineage>
        <taxon>Bacteria</taxon>
        <taxon>Pseudomonadati</taxon>
        <taxon>Pseudomonadota</taxon>
        <taxon>Alphaproteobacteria</taxon>
        <taxon>Rhodobacterales</taxon>
        <taxon>Paracoccaceae</taxon>
        <taxon>Pseudorhodobacter</taxon>
    </lineage>
</organism>
<evidence type="ECO:0000313" key="1">
    <source>
        <dbReference type="EMBL" id="SEM94795.1"/>
    </source>
</evidence>
<dbReference type="RefSeq" id="WP_050519456.1">
    <property type="nucleotide sequence ID" value="NZ_FOCO01000005.1"/>
</dbReference>
<dbReference type="OrthoDB" id="7831342at2"/>
<keyword evidence="2" id="KW-1185">Reference proteome</keyword>
<accession>A0A1H8CIC2</accession>
<evidence type="ECO:0008006" key="3">
    <source>
        <dbReference type="Google" id="ProtNLM"/>
    </source>
</evidence>
<evidence type="ECO:0000313" key="2">
    <source>
        <dbReference type="Proteomes" id="UP000183002"/>
    </source>
</evidence>
<protein>
    <recommendedName>
        <fullName evidence="3">LPS sulfotransferase NodH</fullName>
    </recommendedName>
</protein>
<proteinExistence type="predicted"/>